<dbReference type="Proteomes" id="UP001224845">
    <property type="component" value="Unassembled WGS sequence"/>
</dbReference>
<comment type="caution">
    <text evidence="3">The sequence shown here is derived from an EMBL/GenBank/DDBJ whole genome shotgun (WGS) entry which is preliminary data.</text>
</comment>
<dbReference type="Pfam" id="PF03401">
    <property type="entry name" value="TctC"/>
    <property type="match status" value="1"/>
</dbReference>
<dbReference type="PANTHER" id="PTHR42928">
    <property type="entry name" value="TRICARBOXYLATE-BINDING PROTEIN"/>
    <property type="match status" value="1"/>
</dbReference>
<dbReference type="PANTHER" id="PTHR42928:SF5">
    <property type="entry name" value="BLR1237 PROTEIN"/>
    <property type="match status" value="1"/>
</dbReference>
<dbReference type="PIRSF" id="PIRSF017082">
    <property type="entry name" value="YflP"/>
    <property type="match status" value="1"/>
</dbReference>
<comment type="similarity">
    <text evidence="1">Belongs to the UPF0065 (bug) family.</text>
</comment>
<dbReference type="CDD" id="cd07012">
    <property type="entry name" value="PBP2_Bug_TTT"/>
    <property type="match status" value="1"/>
</dbReference>
<keyword evidence="3" id="KW-0675">Receptor</keyword>
<dbReference type="AlphaFoldDB" id="A0AAW8E7Q7"/>
<reference evidence="3" key="1">
    <citation type="submission" date="2023-07" db="EMBL/GenBank/DDBJ databases">
        <title>Sorghum-associated microbial communities from plants grown in Nebraska, USA.</title>
        <authorList>
            <person name="Schachtman D."/>
        </authorList>
    </citation>
    <scope>NUCLEOTIDE SEQUENCE</scope>
    <source>
        <strain evidence="3">DS3315</strain>
    </source>
</reference>
<proteinExistence type="inferred from homology"/>
<evidence type="ECO:0000313" key="4">
    <source>
        <dbReference type="Proteomes" id="UP001224845"/>
    </source>
</evidence>
<dbReference type="EMBL" id="JAUSRV010000001">
    <property type="protein sequence ID" value="MDP9968885.1"/>
    <property type="molecule type" value="Genomic_DNA"/>
</dbReference>
<accession>A0AAW8E7Q7</accession>
<evidence type="ECO:0000256" key="1">
    <source>
        <dbReference type="ARBA" id="ARBA00006987"/>
    </source>
</evidence>
<dbReference type="InterPro" id="IPR005064">
    <property type="entry name" value="BUG"/>
</dbReference>
<organism evidence="3 4">
    <name type="scientific">Variovorax paradoxus</name>
    <dbReference type="NCBI Taxonomy" id="34073"/>
    <lineage>
        <taxon>Bacteria</taxon>
        <taxon>Pseudomonadati</taxon>
        <taxon>Pseudomonadota</taxon>
        <taxon>Betaproteobacteria</taxon>
        <taxon>Burkholderiales</taxon>
        <taxon>Comamonadaceae</taxon>
        <taxon>Variovorax</taxon>
    </lineage>
</organism>
<evidence type="ECO:0000313" key="3">
    <source>
        <dbReference type="EMBL" id="MDP9968885.1"/>
    </source>
</evidence>
<protein>
    <submittedName>
        <fullName evidence="3">Tripartite-type tricarboxylate transporter receptor subunit TctC</fullName>
    </submittedName>
</protein>
<name>A0AAW8E7Q7_VARPD</name>
<feature type="chain" id="PRO_5043364589" evidence="2">
    <location>
        <begin position="25"/>
        <end position="323"/>
    </location>
</feature>
<dbReference type="RefSeq" id="WP_307591486.1">
    <property type="nucleotide sequence ID" value="NZ_JAUSRV010000001.1"/>
</dbReference>
<dbReference type="InterPro" id="IPR042100">
    <property type="entry name" value="Bug_dom1"/>
</dbReference>
<gene>
    <name evidence="3" type="ORF">J2W39_000108</name>
</gene>
<dbReference type="Gene3D" id="3.40.190.150">
    <property type="entry name" value="Bordetella uptake gene, domain 1"/>
    <property type="match status" value="1"/>
</dbReference>
<sequence>MKKITWRSFVFSVLSLLASGLAFAQAQLPPIIKIYVAYPAGGASDSVARLLGDRLSRSLNRPVVIENRAGADGVIAMDAVAKAPKDGSVIGFSAISPFTITAHIRKLPFEAKSVVPLVQVMYSPGLLVGTSATTANTLAELLAQAKQKPGAVRWGNSGSVSLSSLLLEQLKADSGADIISVPYKGGSQLLMDALGGQFEIMAINAAPSVLQSVKQGKLRVLAVTSPSRLDSLPNVPTLAELGHPSANLISIFGLFIPAGVPESTAKELTSAVGKILADPEIKSGIADTGNVLMAGSSAEFASRIASESLVNERIIKRGGIKAE</sequence>
<evidence type="ECO:0000256" key="2">
    <source>
        <dbReference type="SAM" id="SignalP"/>
    </source>
</evidence>
<feature type="signal peptide" evidence="2">
    <location>
        <begin position="1"/>
        <end position="24"/>
    </location>
</feature>
<dbReference type="Gene3D" id="3.40.190.10">
    <property type="entry name" value="Periplasmic binding protein-like II"/>
    <property type="match status" value="1"/>
</dbReference>
<keyword evidence="2" id="KW-0732">Signal</keyword>